<accession>A0A2J7RMB8</accession>
<dbReference type="InterPro" id="IPR010796">
    <property type="entry name" value="C2_B9-type_dom"/>
</dbReference>
<evidence type="ECO:0000256" key="4">
    <source>
        <dbReference type="ARBA" id="ARBA00023212"/>
    </source>
</evidence>
<dbReference type="Pfam" id="PF07162">
    <property type="entry name" value="B9-C2"/>
    <property type="match status" value="1"/>
</dbReference>
<dbReference type="PROSITE" id="PS51381">
    <property type="entry name" value="C2_B9"/>
    <property type="match status" value="1"/>
</dbReference>
<dbReference type="EMBL" id="NEVH01002568">
    <property type="protein sequence ID" value="PNF41970.1"/>
    <property type="molecule type" value="Genomic_DNA"/>
</dbReference>
<dbReference type="GO" id="GO:0036038">
    <property type="term" value="C:MKS complex"/>
    <property type="evidence" value="ECO:0007669"/>
    <property type="project" value="TreeGrafter"/>
</dbReference>
<evidence type="ECO:0000256" key="1">
    <source>
        <dbReference type="ARBA" id="ARBA00004120"/>
    </source>
</evidence>
<dbReference type="GO" id="GO:0060271">
    <property type="term" value="P:cilium assembly"/>
    <property type="evidence" value="ECO:0007669"/>
    <property type="project" value="TreeGrafter"/>
</dbReference>
<dbReference type="EMBL" id="NEVH01002568">
    <property type="protein sequence ID" value="PNF41971.1"/>
    <property type="molecule type" value="Genomic_DNA"/>
</dbReference>
<dbReference type="Proteomes" id="UP000235965">
    <property type="component" value="Unassembled WGS sequence"/>
</dbReference>
<organism evidence="6 7">
    <name type="scientific">Cryptotermes secundus</name>
    <dbReference type="NCBI Taxonomy" id="105785"/>
    <lineage>
        <taxon>Eukaryota</taxon>
        <taxon>Metazoa</taxon>
        <taxon>Ecdysozoa</taxon>
        <taxon>Arthropoda</taxon>
        <taxon>Hexapoda</taxon>
        <taxon>Insecta</taxon>
        <taxon>Pterygota</taxon>
        <taxon>Neoptera</taxon>
        <taxon>Polyneoptera</taxon>
        <taxon>Dictyoptera</taxon>
        <taxon>Blattodea</taxon>
        <taxon>Blattoidea</taxon>
        <taxon>Termitoidae</taxon>
        <taxon>Kalotermitidae</taxon>
        <taxon>Cryptotermitinae</taxon>
        <taxon>Cryptotermes</taxon>
    </lineage>
</organism>
<dbReference type="PANTHER" id="PTHR12968">
    <property type="entry name" value="B9 DOMAIN-CONTAINING"/>
    <property type="match status" value="1"/>
</dbReference>
<keyword evidence="4" id="KW-0206">Cytoskeleton</keyword>
<evidence type="ECO:0000256" key="3">
    <source>
        <dbReference type="ARBA" id="ARBA00022794"/>
    </source>
</evidence>
<name>A0A2J7RMB8_9NEOP</name>
<keyword evidence="5" id="KW-0966">Cell projection</keyword>
<keyword evidence="2" id="KW-0963">Cytoplasm</keyword>
<keyword evidence="7" id="KW-1185">Reference proteome</keyword>
<evidence type="ECO:0000313" key="6">
    <source>
        <dbReference type="EMBL" id="PNF41971.1"/>
    </source>
</evidence>
<dbReference type="AlphaFoldDB" id="A0A2J7RMB8"/>
<evidence type="ECO:0000256" key="2">
    <source>
        <dbReference type="ARBA" id="ARBA00022490"/>
    </source>
</evidence>
<comment type="subcellular location">
    <subcellularLocation>
        <location evidence="1">Cytoplasm</location>
        <location evidence="1">Cytoskeleton</location>
        <location evidence="1">Cilium basal body</location>
    </subcellularLocation>
</comment>
<dbReference type="STRING" id="105785.A0A2J7RMB8"/>
<keyword evidence="3" id="KW-0970">Cilium biogenesis/degradation</keyword>
<dbReference type="OrthoDB" id="10263520at2759"/>
<proteinExistence type="predicted"/>
<comment type="caution">
    <text evidence="6">The sequence shown here is derived from an EMBL/GenBank/DDBJ whole genome shotgun (WGS) entry which is preliminary data.</text>
</comment>
<dbReference type="InParanoid" id="A0A2J7RMB8"/>
<evidence type="ECO:0000256" key="5">
    <source>
        <dbReference type="ARBA" id="ARBA00023273"/>
    </source>
</evidence>
<dbReference type="PANTHER" id="PTHR12968:SF4">
    <property type="entry name" value="TECTONIC-LIKE COMPLEX MEMBER MKS1"/>
    <property type="match status" value="1"/>
</dbReference>
<protein>
    <submittedName>
        <fullName evidence="6">Meckel syndrome type 1 protein</fullName>
    </submittedName>
</protein>
<evidence type="ECO:0000313" key="7">
    <source>
        <dbReference type="Proteomes" id="UP000235965"/>
    </source>
</evidence>
<gene>
    <name evidence="6" type="ORF">B7P43_G14645</name>
</gene>
<sequence>MSYKEESDFVTGVYRCKDCIKNFKIRVRLQHDKSSFIPLPQFQQDEGDVQPTQDHNQEGLEVEERTFSWQEKVFSPFEISYYQYAGNCHTALEEKYHKDIVQLSQENTPNNRLFTYTDVDDFTDMEETNLSVTTDAKPLVTSLVEGMAEIRRRQKFGRRKFHRKDVDFSRRNIVDYNISAELKKKNHLLQTSLQTFYILADLSTKDSDENWMGKSEYILCTIRWDSATGVLMVTPDFTSVSSSAQHVRKLDPYRIEVDGDARNTYSYWIEHASVDMDQEEKDREFAVISKLYEHHLDIRQMQVGSEFEMPHHGILQVHILGEISSAKHFEYDHLFVHYFFELPKGWSCETTKQLSGVTQTCSARQTGIANFSYLFELQLSFNLEVLQTETDVLLSWPQMFIKVLSSDSWTRCRTEGYGYVSLPPSPGLHTIVVSTWRPLSSNPTGEMRRFFIGGSPELEDIDFVGIPSNFQDSLLSKYGLHTITSGDVTVKFNIMHHSQALAGSDTVADGGRGDARVNRYSSFLLERLSAATLVSSVNAVLIAFKRARERMLKARDGLEA</sequence>
<dbReference type="FunCoup" id="A0A2J7RMB8">
    <property type="interactions" value="233"/>
</dbReference>
<reference evidence="6 7" key="1">
    <citation type="submission" date="2017-12" db="EMBL/GenBank/DDBJ databases">
        <title>Hemimetabolous genomes reveal molecular basis of termite eusociality.</title>
        <authorList>
            <person name="Harrison M.C."/>
            <person name="Jongepier E."/>
            <person name="Robertson H.M."/>
            <person name="Arning N."/>
            <person name="Bitard-Feildel T."/>
            <person name="Chao H."/>
            <person name="Childers C.P."/>
            <person name="Dinh H."/>
            <person name="Doddapaneni H."/>
            <person name="Dugan S."/>
            <person name="Gowin J."/>
            <person name="Greiner C."/>
            <person name="Han Y."/>
            <person name="Hu H."/>
            <person name="Hughes D.S.T."/>
            <person name="Huylmans A.-K."/>
            <person name="Kemena C."/>
            <person name="Kremer L.P.M."/>
            <person name="Lee S.L."/>
            <person name="Lopez-Ezquerra A."/>
            <person name="Mallet L."/>
            <person name="Monroy-Kuhn J.M."/>
            <person name="Moser A."/>
            <person name="Murali S.C."/>
            <person name="Muzny D.M."/>
            <person name="Otani S."/>
            <person name="Piulachs M.-D."/>
            <person name="Poelchau M."/>
            <person name="Qu J."/>
            <person name="Schaub F."/>
            <person name="Wada-Katsumata A."/>
            <person name="Worley K.C."/>
            <person name="Xie Q."/>
            <person name="Ylla G."/>
            <person name="Poulsen M."/>
            <person name="Gibbs R.A."/>
            <person name="Schal C."/>
            <person name="Richards S."/>
            <person name="Belles X."/>
            <person name="Korb J."/>
            <person name="Bornberg-Bauer E."/>
        </authorList>
    </citation>
    <scope>NUCLEOTIDE SEQUENCE [LARGE SCALE GENOMIC DNA]</scope>
    <source>
        <tissue evidence="6">Whole body</tissue>
    </source>
</reference>